<comment type="caution">
    <text evidence="2">The sequence shown here is derived from an EMBL/GenBank/DDBJ whole genome shotgun (WGS) entry which is preliminary data.</text>
</comment>
<dbReference type="InterPro" id="IPR027417">
    <property type="entry name" value="P-loop_NTPase"/>
</dbReference>
<dbReference type="GO" id="GO:0016887">
    <property type="term" value="F:ATP hydrolysis activity"/>
    <property type="evidence" value="ECO:0007669"/>
    <property type="project" value="InterPro"/>
</dbReference>
<dbReference type="InterPro" id="IPR038729">
    <property type="entry name" value="Rad50/SbcC_AAA"/>
</dbReference>
<proteinExistence type="predicted"/>
<reference evidence="2" key="1">
    <citation type="journal article" date="2015" name="Nature">
        <title>Complex archaea that bridge the gap between prokaryotes and eukaryotes.</title>
        <authorList>
            <person name="Spang A."/>
            <person name="Saw J.H."/>
            <person name="Jorgensen S.L."/>
            <person name="Zaremba-Niedzwiedzka K."/>
            <person name="Martijn J."/>
            <person name="Lind A.E."/>
            <person name="van Eijk R."/>
            <person name="Schleper C."/>
            <person name="Guy L."/>
            <person name="Ettema T.J."/>
        </authorList>
    </citation>
    <scope>NUCLEOTIDE SEQUENCE</scope>
</reference>
<dbReference type="Pfam" id="PF13476">
    <property type="entry name" value="AAA_23"/>
    <property type="match status" value="1"/>
</dbReference>
<evidence type="ECO:0000313" key="2">
    <source>
        <dbReference type="EMBL" id="KKK49922.1"/>
    </source>
</evidence>
<dbReference type="SUPFAM" id="SSF52540">
    <property type="entry name" value="P-loop containing nucleoside triphosphate hydrolases"/>
    <property type="match status" value="1"/>
</dbReference>
<dbReference type="EMBL" id="LAZR01068288">
    <property type="protein sequence ID" value="KKK49922.1"/>
    <property type="molecule type" value="Genomic_DNA"/>
</dbReference>
<evidence type="ECO:0000259" key="1">
    <source>
        <dbReference type="Pfam" id="PF13476"/>
    </source>
</evidence>
<name>A0A0F8VZW7_9ZZZZ</name>
<dbReference type="Gene3D" id="3.40.50.300">
    <property type="entry name" value="P-loop containing nucleotide triphosphate hydrolases"/>
    <property type="match status" value="1"/>
</dbReference>
<feature type="non-terminal residue" evidence="2">
    <location>
        <position position="140"/>
    </location>
</feature>
<accession>A0A0F8VZW7</accession>
<gene>
    <name evidence="2" type="ORF">LCGC14_3130170</name>
</gene>
<dbReference type="GO" id="GO:0006302">
    <property type="term" value="P:double-strand break repair"/>
    <property type="evidence" value="ECO:0007669"/>
    <property type="project" value="InterPro"/>
</dbReference>
<dbReference type="AlphaFoldDB" id="A0A0F8VZW7"/>
<sequence length="140" mass="15467">MKIIKLQAENFKRLSVVEITPQGNLVQITGKNMSGKSSVLDSIWAALGGKEAVPGKAIRKGQKKAHVKLDLGEVIVTRSFTQKDSYLTVEGAEGSRHKEPQQVLDDLLGFSFDPLRFSRQSNVAQYEAIREIANIDVDLD</sequence>
<organism evidence="2">
    <name type="scientific">marine sediment metagenome</name>
    <dbReference type="NCBI Taxonomy" id="412755"/>
    <lineage>
        <taxon>unclassified sequences</taxon>
        <taxon>metagenomes</taxon>
        <taxon>ecological metagenomes</taxon>
    </lineage>
</organism>
<protein>
    <recommendedName>
        <fullName evidence="1">Rad50/SbcC-type AAA domain-containing protein</fullName>
    </recommendedName>
</protein>
<feature type="domain" description="Rad50/SbcC-type AAA" evidence="1">
    <location>
        <begin position="5"/>
        <end position="90"/>
    </location>
</feature>